<evidence type="ECO:0000256" key="2">
    <source>
        <dbReference type="SAM" id="Phobius"/>
    </source>
</evidence>
<reference evidence="4" key="1">
    <citation type="submission" date="2016-10" db="EMBL/GenBank/DDBJ databases">
        <authorList>
            <person name="Varghese N."/>
            <person name="Submissions S."/>
        </authorList>
    </citation>
    <scope>NUCLEOTIDE SEQUENCE [LARGE SCALE GENOMIC DNA]</scope>
    <source>
        <strain evidence="4">DUS833</strain>
    </source>
</reference>
<proteinExistence type="predicted"/>
<feature type="region of interest" description="Disordered" evidence="1">
    <location>
        <begin position="53"/>
        <end position="78"/>
    </location>
</feature>
<gene>
    <name evidence="3" type="ORF">SAMN05445850_4841</name>
</gene>
<dbReference type="Proteomes" id="UP000199365">
    <property type="component" value="Unassembled WGS sequence"/>
</dbReference>
<evidence type="ECO:0000256" key="1">
    <source>
        <dbReference type="SAM" id="MobiDB-lite"/>
    </source>
</evidence>
<name>A0A1H1JHE6_9BURK</name>
<sequence length="78" mass="8444">MTDGDVAVTVETTMAPEGAIVVFAVLLAALSAVVLRAYRGFRGQRRCGRGAYRISRPRELKPPNRRLRSALRSGASPC</sequence>
<dbReference type="EMBL" id="FNKX01000002">
    <property type="protein sequence ID" value="SDR49332.1"/>
    <property type="molecule type" value="Genomic_DNA"/>
</dbReference>
<evidence type="ECO:0000313" key="4">
    <source>
        <dbReference type="Proteomes" id="UP000199365"/>
    </source>
</evidence>
<feature type="transmembrane region" description="Helical" evidence="2">
    <location>
        <begin position="20"/>
        <end position="38"/>
    </location>
</feature>
<keyword evidence="4" id="KW-1185">Reference proteome</keyword>
<accession>A0A1H1JHE6</accession>
<dbReference type="AlphaFoldDB" id="A0A1H1JHE6"/>
<organism evidence="3 4">
    <name type="scientific">Paraburkholderia tuberum</name>
    <dbReference type="NCBI Taxonomy" id="157910"/>
    <lineage>
        <taxon>Bacteria</taxon>
        <taxon>Pseudomonadati</taxon>
        <taxon>Pseudomonadota</taxon>
        <taxon>Betaproteobacteria</taxon>
        <taxon>Burkholderiales</taxon>
        <taxon>Burkholderiaceae</taxon>
        <taxon>Paraburkholderia</taxon>
    </lineage>
</organism>
<keyword evidence="2" id="KW-1133">Transmembrane helix</keyword>
<keyword evidence="2" id="KW-0812">Transmembrane</keyword>
<protein>
    <submittedName>
        <fullName evidence="3">Uncharacterized protein</fullName>
    </submittedName>
</protein>
<keyword evidence="2" id="KW-0472">Membrane</keyword>
<evidence type="ECO:0000313" key="3">
    <source>
        <dbReference type="EMBL" id="SDR49332.1"/>
    </source>
</evidence>